<accession>A0A7L9RUA3</accession>
<evidence type="ECO:0000256" key="2">
    <source>
        <dbReference type="ARBA" id="ARBA00009296"/>
    </source>
</evidence>
<name>A0A7L9RUA3_9PROT</name>
<dbReference type="SUPFAM" id="SSF143800">
    <property type="entry name" value="L28p-like"/>
    <property type="match status" value="1"/>
</dbReference>
<keyword evidence="8" id="KW-1185">Reference proteome</keyword>
<comment type="similarity">
    <text evidence="2">Belongs to the bacterial ribosomal protein bL31 family. Type A subfamily.</text>
</comment>
<gene>
    <name evidence="7" type="primary">rpmE</name>
    <name evidence="7" type="ORF">CPBP_00782</name>
</gene>
<dbReference type="InterPro" id="IPR034704">
    <property type="entry name" value="Ribosomal_bL28/bL31-like_sf"/>
</dbReference>
<protein>
    <recommendedName>
        <fullName evidence="6">50S ribosomal protein L31</fullName>
    </recommendedName>
</protein>
<comment type="subunit">
    <text evidence="3">Part of the 50S ribosomal subunit.</text>
</comment>
<sequence length="74" mass="8267">MKKQGHPDYHKITVTMTDGSTFETRSTWGKEGSKLSLDVDPLSHPAWTGGGVKLLDTDGQLGRFKKRFDVFKLS</sequence>
<dbReference type="AlphaFoldDB" id="A0A7L9RUA3"/>
<evidence type="ECO:0000256" key="6">
    <source>
        <dbReference type="RuleBase" id="RU000564"/>
    </source>
</evidence>
<dbReference type="NCBIfam" id="TIGR00105">
    <property type="entry name" value="L31"/>
    <property type="match status" value="1"/>
</dbReference>
<dbReference type="GO" id="GO:0006412">
    <property type="term" value="P:translation"/>
    <property type="evidence" value="ECO:0007669"/>
    <property type="project" value="InterPro"/>
</dbReference>
<organism evidence="7 8">
    <name type="scientific">Candidatus Bodocaedibacter vickermanii</name>
    <dbReference type="NCBI Taxonomy" id="2741701"/>
    <lineage>
        <taxon>Bacteria</taxon>
        <taxon>Pseudomonadati</taxon>
        <taxon>Pseudomonadota</taxon>
        <taxon>Alphaproteobacteria</taxon>
        <taxon>Holosporales</taxon>
        <taxon>Candidatus Paracaedibacteraceae</taxon>
        <taxon>Candidatus Bodocaedibacter</taxon>
    </lineage>
</organism>
<dbReference type="RefSeq" id="WP_350331560.1">
    <property type="nucleotide sequence ID" value="NZ_CP054719.1"/>
</dbReference>
<evidence type="ECO:0000313" key="7">
    <source>
        <dbReference type="EMBL" id="QOL20005.1"/>
    </source>
</evidence>
<dbReference type="InterPro" id="IPR042105">
    <property type="entry name" value="Ribosomal_bL31_sf"/>
</dbReference>
<dbReference type="EMBL" id="CP054719">
    <property type="protein sequence ID" value="QOL20005.1"/>
    <property type="molecule type" value="Genomic_DNA"/>
</dbReference>
<evidence type="ECO:0000313" key="8">
    <source>
        <dbReference type="Proteomes" id="UP000594001"/>
    </source>
</evidence>
<dbReference type="GO" id="GO:0005840">
    <property type="term" value="C:ribosome"/>
    <property type="evidence" value="ECO:0007669"/>
    <property type="project" value="UniProtKB-KW"/>
</dbReference>
<dbReference type="PRINTS" id="PR01249">
    <property type="entry name" value="RIBOSOMALL31"/>
</dbReference>
<evidence type="ECO:0000256" key="5">
    <source>
        <dbReference type="ARBA" id="ARBA00023274"/>
    </source>
</evidence>
<keyword evidence="4 6" id="KW-0689">Ribosomal protein</keyword>
<dbReference type="Proteomes" id="UP000594001">
    <property type="component" value="Chromosome"/>
</dbReference>
<dbReference type="Pfam" id="PF01197">
    <property type="entry name" value="Ribosomal_L31"/>
    <property type="match status" value="1"/>
</dbReference>
<dbReference type="PROSITE" id="PS01143">
    <property type="entry name" value="RIBOSOMAL_L31"/>
    <property type="match status" value="1"/>
</dbReference>
<dbReference type="InterPro" id="IPR002150">
    <property type="entry name" value="Ribosomal_bL31"/>
</dbReference>
<proteinExistence type="inferred from homology"/>
<evidence type="ECO:0000256" key="4">
    <source>
        <dbReference type="ARBA" id="ARBA00022980"/>
    </source>
</evidence>
<dbReference type="NCBIfam" id="NF001809">
    <property type="entry name" value="PRK00528.1"/>
    <property type="match status" value="1"/>
</dbReference>
<keyword evidence="5 6" id="KW-0687">Ribonucleoprotein</keyword>
<evidence type="ECO:0000256" key="1">
    <source>
        <dbReference type="ARBA" id="ARBA00003795"/>
    </source>
</evidence>
<reference evidence="7 8" key="1">
    <citation type="submission" date="2020-06" db="EMBL/GenBank/DDBJ databases">
        <title>The endosymbiont of the kinetoplastid Bodo saltans is a Paracaedibacter-like alpha-proteobacterium possessing a putative toxin-antitoxin system.</title>
        <authorList>
            <person name="Midha S."/>
            <person name="Rigden D.J."/>
            <person name="Siozios S."/>
            <person name="Hurst G.D.D."/>
            <person name="Jackson A.P."/>
        </authorList>
    </citation>
    <scope>NUCLEOTIDE SEQUENCE [LARGE SCALE GENOMIC DNA]</scope>
    <source>
        <strain evidence="7">Lake Konstanz</strain>
    </source>
</reference>
<dbReference type="GO" id="GO:0003735">
    <property type="term" value="F:structural constituent of ribosome"/>
    <property type="evidence" value="ECO:0007669"/>
    <property type="project" value="InterPro"/>
</dbReference>
<dbReference type="KEGG" id="pbal:CPBP_00782"/>
<dbReference type="Gene3D" id="4.10.830.30">
    <property type="entry name" value="Ribosomal protein L31"/>
    <property type="match status" value="1"/>
</dbReference>
<comment type="function">
    <text evidence="1">Binds the 23S rRNA.</text>
</comment>
<evidence type="ECO:0000256" key="3">
    <source>
        <dbReference type="ARBA" id="ARBA00011838"/>
    </source>
</evidence>
<dbReference type="GO" id="GO:1990904">
    <property type="term" value="C:ribonucleoprotein complex"/>
    <property type="evidence" value="ECO:0007669"/>
    <property type="project" value="UniProtKB-KW"/>
</dbReference>